<dbReference type="Proteomes" id="UP001172457">
    <property type="component" value="Chromosome 5"/>
</dbReference>
<reference evidence="1" key="1">
    <citation type="submission" date="2023-03" db="EMBL/GenBank/DDBJ databases">
        <title>Chromosome-scale reference genome and RAD-based genetic map of yellow starthistle (Centaurea solstitialis) reveal putative structural variation and QTLs associated with invader traits.</title>
        <authorList>
            <person name="Reatini B."/>
            <person name="Cang F.A."/>
            <person name="Jiang Q."/>
            <person name="Mckibben M.T.W."/>
            <person name="Barker M.S."/>
            <person name="Rieseberg L.H."/>
            <person name="Dlugosch K.M."/>
        </authorList>
    </citation>
    <scope>NUCLEOTIDE SEQUENCE</scope>
    <source>
        <strain evidence="1">CAN-66</strain>
        <tissue evidence="1">Leaf</tissue>
    </source>
</reference>
<evidence type="ECO:0000313" key="1">
    <source>
        <dbReference type="EMBL" id="KAJ9548085.1"/>
    </source>
</evidence>
<organism evidence="1 2">
    <name type="scientific">Centaurea solstitialis</name>
    <name type="common">yellow star-thistle</name>
    <dbReference type="NCBI Taxonomy" id="347529"/>
    <lineage>
        <taxon>Eukaryota</taxon>
        <taxon>Viridiplantae</taxon>
        <taxon>Streptophyta</taxon>
        <taxon>Embryophyta</taxon>
        <taxon>Tracheophyta</taxon>
        <taxon>Spermatophyta</taxon>
        <taxon>Magnoliopsida</taxon>
        <taxon>eudicotyledons</taxon>
        <taxon>Gunneridae</taxon>
        <taxon>Pentapetalae</taxon>
        <taxon>asterids</taxon>
        <taxon>campanulids</taxon>
        <taxon>Asterales</taxon>
        <taxon>Asteraceae</taxon>
        <taxon>Carduoideae</taxon>
        <taxon>Cardueae</taxon>
        <taxon>Centaureinae</taxon>
        <taxon>Centaurea</taxon>
    </lineage>
</organism>
<protein>
    <submittedName>
        <fullName evidence="1">Uncharacterized protein</fullName>
    </submittedName>
</protein>
<name>A0AA38SSL5_9ASTR</name>
<dbReference type="EMBL" id="JARYMX010000005">
    <property type="protein sequence ID" value="KAJ9548085.1"/>
    <property type="molecule type" value="Genomic_DNA"/>
</dbReference>
<evidence type="ECO:0000313" key="2">
    <source>
        <dbReference type="Proteomes" id="UP001172457"/>
    </source>
</evidence>
<comment type="caution">
    <text evidence="1">The sequence shown here is derived from an EMBL/GenBank/DDBJ whole genome shotgun (WGS) entry which is preliminary data.</text>
</comment>
<dbReference type="AlphaFoldDB" id="A0AA38SSL5"/>
<accession>A0AA38SSL5</accession>
<proteinExistence type="predicted"/>
<gene>
    <name evidence="1" type="ORF">OSB04_020628</name>
</gene>
<sequence length="66" mass="7513">MTIENLPPSRSTVATISEHRRHYLGPPSPPFQTTVAIVFLLSPSSTQIRFDFVSPDVIDRRLTVRY</sequence>
<keyword evidence="2" id="KW-1185">Reference proteome</keyword>